<keyword evidence="7" id="KW-0663">Pyridoxal phosphate</keyword>
<reference evidence="11 12" key="1">
    <citation type="submission" date="2019-02" db="EMBL/GenBank/DDBJ databases">
        <title>Deep-cultivation of Planctomycetes and their phenomic and genomic characterization uncovers novel biology.</title>
        <authorList>
            <person name="Wiegand S."/>
            <person name="Jogler M."/>
            <person name="Boedeker C."/>
            <person name="Pinto D."/>
            <person name="Vollmers J."/>
            <person name="Rivas-Marin E."/>
            <person name="Kohn T."/>
            <person name="Peeters S.H."/>
            <person name="Heuer A."/>
            <person name="Rast P."/>
            <person name="Oberbeckmann S."/>
            <person name="Bunk B."/>
            <person name="Jeske O."/>
            <person name="Meyerdierks A."/>
            <person name="Storesund J.E."/>
            <person name="Kallscheuer N."/>
            <person name="Luecker S."/>
            <person name="Lage O.M."/>
            <person name="Pohl T."/>
            <person name="Merkel B.J."/>
            <person name="Hornburger P."/>
            <person name="Mueller R.-W."/>
            <person name="Bruemmer F."/>
            <person name="Labrenz M."/>
            <person name="Spormann A.M."/>
            <person name="Op den Camp H."/>
            <person name="Overmann J."/>
            <person name="Amann R."/>
            <person name="Jetten M.S.M."/>
            <person name="Mascher T."/>
            <person name="Medema M.H."/>
            <person name="Devos D.P."/>
            <person name="Kaster A.-K."/>
            <person name="Ovreas L."/>
            <person name="Rohde M."/>
            <person name="Galperin M.Y."/>
            <person name="Jogler C."/>
        </authorList>
    </citation>
    <scope>NUCLEOTIDE SEQUENCE [LARGE SCALE GENOMIC DNA]</scope>
    <source>
        <strain evidence="11 12">Pan181</strain>
    </source>
</reference>
<keyword evidence="11" id="KW-0808">Transferase</keyword>
<dbReference type="PANTHER" id="PTHR42743:SF11">
    <property type="entry name" value="AMINODEOXYCHORISMATE LYASE"/>
    <property type="match status" value="1"/>
</dbReference>
<comment type="similarity">
    <text evidence="5">Belongs to the class-IV pyridoxal-phosphate-dependent aminotransferase family.</text>
</comment>
<evidence type="ECO:0000256" key="9">
    <source>
        <dbReference type="ARBA" id="ARBA00048798"/>
    </source>
</evidence>
<evidence type="ECO:0000256" key="5">
    <source>
        <dbReference type="ARBA" id="ARBA00009320"/>
    </source>
</evidence>
<evidence type="ECO:0000256" key="8">
    <source>
        <dbReference type="ARBA" id="ARBA00048212"/>
    </source>
</evidence>
<dbReference type="Gene3D" id="3.30.470.10">
    <property type="match status" value="1"/>
</dbReference>
<evidence type="ECO:0000256" key="10">
    <source>
        <dbReference type="ARBA" id="ARBA00049229"/>
    </source>
</evidence>
<dbReference type="PANTHER" id="PTHR42743">
    <property type="entry name" value="AMINO-ACID AMINOTRANSFERASE"/>
    <property type="match status" value="1"/>
</dbReference>
<evidence type="ECO:0000256" key="4">
    <source>
        <dbReference type="ARBA" id="ARBA00005072"/>
    </source>
</evidence>
<proteinExistence type="inferred from homology"/>
<accession>A0A518ALR1</accession>
<dbReference type="InterPro" id="IPR043132">
    <property type="entry name" value="BCAT-like_C"/>
</dbReference>
<keyword evidence="11" id="KW-0032">Aminotransferase</keyword>
<comment type="pathway">
    <text evidence="3">Amino-acid biosynthesis; L-valine biosynthesis; L-valine from pyruvate: step 4/4.</text>
</comment>
<dbReference type="GO" id="GO:0052655">
    <property type="term" value="F:L-valine-2-oxoglutarate transaminase activity"/>
    <property type="evidence" value="ECO:0007669"/>
    <property type="project" value="RHEA"/>
</dbReference>
<dbReference type="FunFam" id="3.20.10.10:FF:000002">
    <property type="entry name" value="D-alanine aminotransferase"/>
    <property type="match status" value="1"/>
</dbReference>
<organism evidence="11 12">
    <name type="scientific">Aeoliella mucimassa</name>
    <dbReference type="NCBI Taxonomy" id="2527972"/>
    <lineage>
        <taxon>Bacteria</taxon>
        <taxon>Pseudomonadati</taxon>
        <taxon>Planctomycetota</taxon>
        <taxon>Planctomycetia</taxon>
        <taxon>Pirellulales</taxon>
        <taxon>Lacipirellulaceae</taxon>
        <taxon>Aeoliella</taxon>
    </lineage>
</organism>
<dbReference type="RefSeq" id="WP_145246482.1">
    <property type="nucleotide sequence ID" value="NZ_CP036278.1"/>
</dbReference>
<comment type="catalytic activity">
    <reaction evidence="8">
        <text>L-valine + 2-oxoglutarate = 3-methyl-2-oxobutanoate + L-glutamate</text>
        <dbReference type="Rhea" id="RHEA:24813"/>
        <dbReference type="ChEBI" id="CHEBI:11851"/>
        <dbReference type="ChEBI" id="CHEBI:16810"/>
        <dbReference type="ChEBI" id="CHEBI:29985"/>
        <dbReference type="ChEBI" id="CHEBI:57762"/>
        <dbReference type="EC" id="2.6.1.42"/>
    </reaction>
</comment>
<evidence type="ECO:0000256" key="6">
    <source>
        <dbReference type="ARBA" id="ARBA00013053"/>
    </source>
</evidence>
<keyword evidence="12" id="KW-1185">Reference proteome</keyword>
<comment type="pathway">
    <text evidence="2">Amino-acid biosynthesis; L-isoleucine biosynthesis; L-isoleucine from 2-oxobutanoate: step 4/4.</text>
</comment>
<dbReference type="GO" id="GO:0046394">
    <property type="term" value="P:carboxylic acid biosynthetic process"/>
    <property type="evidence" value="ECO:0007669"/>
    <property type="project" value="UniProtKB-ARBA"/>
</dbReference>
<gene>
    <name evidence="11" type="primary">ilvE_1</name>
    <name evidence="11" type="ORF">Pan181_18390</name>
</gene>
<dbReference type="Proteomes" id="UP000315750">
    <property type="component" value="Chromosome"/>
</dbReference>
<dbReference type="OrthoDB" id="9804984at2"/>
<comment type="catalytic activity">
    <reaction evidence="10">
        <text>L-leucine + 2-oxoglutarate = 4-methyl-2-oxopentanoate + L-glutamate</text>
        <dbReference type="Rhea" id="RHEA:18321"/>
        <dbReference type="ChEBI" id="CHEBI:16810"/>
        <dbReference type="ChEBI" id="CHEBI:17865"/>
        <dbReference type="ChEBI" id="CHEBI:29985"/>
        <dbReference type="ChEBI" id="CHEBI:57427"/>
        <dbReference type="EC" id="2.6.1.42"/>
    </reaction>
</comment>
<dbReference type="EMBL" id="CP036278">
    <property type="protein sequence ID" value="QDU55646.1"/>
    <property type="molecule type" value="Genomic_DNA"/>
</dbReference>
<dbReference type="InterPro" id="IPR043131">
    <property type="entry name" value="BCAT-like_N"/>
</dbReference>
<comment type="catalytic activity">
    <reaction evidence="9">
        <text>L-isoleucine + 2-oxoglutarate = (S)-3-methyl-2-oxopentanoate + L-glutamate</text>
        <dbReference type="Rhea" id="RHEA:24801"/>
        <dbReference type="ChEBI" id="CHEBI:16810"/>
        <dbReference type="ChEBI" id="CHEBI:29985"/>
        <dbReference type="ChEBI" id="CHEBI:35146"/>
        <dbReference type="ChEBI" id="CHEBI:58045"/>
        <dbReference type="EC" id="2.6.1.42"/>
    </reaction>
</comment>
<evidence type="ECO:0000256" key="2">
    <source>
        <dbReference type="ARBA" id="ARBA00004824"/>
    </source>
</evidence>
<evidence type="ECO:0000313" key="12">
    <source>
        <dbReference type="Proteomes" id="UP000315750"/>
    </source>
</evidence>
<dbReference type="GO" id="GO:0052654">
    <property type="term" value="F:L-leucine-2-oxoglutarate transaminase activity"/>
    <property type="evidence" value="ECO:0007669"/>
    <property type="project" value="RHEA"/>
</dbReference>
<sequence>MLQQFDPRNKDLIININGKLSHRDEAGVSPFDSVVQGGDAVWEGLRLYNGRIFKLEEHLERLFHSAKALSFAEIPTRDHIVGEIRRTLEANNMRDEVHIRLTLTRGVKITSGMDPRLNQAGPTLIVLAEFKRPVYDKTGITLHTSSFRRSSPDVLDPKIHHNNLLNSILAKLQATAAGADDALMLDGRGFVAETNATHVFMVTGGVVATSTTAACPEGITRATVLQLCKQLEIPHEVRDISVPEVLRADEVFCTGTMGELAPVTALDGNKIGVGAGGPMVARLGQAYRELTASSGTVVVD</sequence>
<evidence type="ECO:0000256" key="3">
    <source>
        <dbReference type="ARBA" id="ARBA00004931"/>
    </source>
</evidence>
<evidence type="ECO:0000256" key="7">
    <source>
        <dbReference type="ARBA" id="ARBA00022898"/>
    </source>
</evidence>
<dbReference type="InterPro" id="IPR001544">
    <property type="entry name" value="Aminotrans_IV"/>
</dbReference>
<evidence type="ECO:0000256" key="1">
    <source>
        <dbReference type="ARBA" id="ARBA00001933"/>
    </source>
</evidence>
<dbReference type="GO" id="GO:0052656">
    <property type="term" value="F:L-isoleucine-2-oxoglutarate transaminase activity"/>
    <property type="evidence" value="ECO:0007669"/>
    <property type="project" value="RHEA"/>
</dbReference>
<dbReference type="GO" id="GO:0008652">
    <property type="term" value="P:amino acid biosynthetic process"/>
    <property type="evidence" value="ECO:0007669"/>
    <property type="project" value="UniProtKB-ARBA"/>
</dbReference>
<dbReference type="EC" id="2.6.1.42" evidence="6"/>
<dbReference type="SUPFAM" id="SSF56752">
    <property type="entry name" value="D-aminoacid aminotransferase-like PLP-dependent enzymes"/>
    <property type="match status" value="1"/>
</dbReference>
<comment type="cofactor">
    <cofactor evidence="1">
        <name>pyridoxal 5'-phosphate</name>
        <dbReference type="ChEBI" id="CHEBI:597326"/>
    </cofactor>
</comment>
<name>A0A518ALR1_9BACT</name>
<dbReference type="FunFam" id="3.30.470.10:FF:000010">
    <property type="entry name" value="Branched-chain-amino-acid aminotransferase-like protein 1"/>
    <property type="match status" value="1"/>
</dbReference>
<dbReference type="InterPro" id="IPR036038">
    <property type="entry name" value="Aminotransferase-like"/>
</dbReference>
<dbReference type="AlphaFoldDB" id="A0A518ALR1"/>
<dbReference type="Gene3D" id="3.20.10.10">
    <property type="entry name" value="D-amino Acid Aminotransferase, subunit A, domain 2"/>
    <property type="match status" value="1"/>
</dbReference>
<evidence type="ECO:0000313" key="11">
    <source>
        <dbReference type="EMBL" id="QDU55646.1"/>
    </source>
</evidence>
<protein>
    <recommendedName>
        <fullName evidence="6">branched-chain-amino-acid transaminase</fullName>
        <ecNumber evidence="6">2.6.1.42</ecNumber>
    </recommendedName>
</protein>
<dbReference type="Pfam" id="PF01063">
    <property type="entry name" value="Aminotran_4"/>
    <property type="match status" value="1"/>
</dbReference>
<dbReference type="InterPro" id="IPR050571">
    <property type="entry name" value="Class-IV_PLP-Dep_Aminotrnsfr"/>
</dbReference>
<comment type="pathway">
    <text evidence="4">Amino-acid biosynthesis; L-leucine biosynthesis; L-leucine from 3-methyl-2-oxobutanoate: step 4/4.</text>
</comment>
<dbReference type="KEGG" id="amuc:Pan181_18390"/>